<reference evidence="3" key="2">
    <citation type="submission" date="2016-05" db="EMBL/GenBank/DDBJ databases">
        <authorList>
            <person name="Naeem Raeece"/>
        </authorList>
    </citation>
    <scope>NUCLEOTIDE SEQUENCE [LARGE SCALE GENOMIC DNA]</scope>
</reference>
<proteinExistence type="predicted"/>
<gene>
    <name evidence="2" type="primary">PmUG01_12045100</name>
    <name evidence="1" type="ORF">PMALA_082760</name>
    <name evidence="2" type="ORF">PMUG01_12045100</name>
</gene>
<name>A0A1A8XAI6_PLAMA</name>
<dbReference type="Proteomes" id="UP000078597">
    <property type="component" value="Unassembled WGS sequence"/>
</dbReference>
<protein>
    <submittedName>
        <fullName evidence="1">Uncharacterized protein</fullName>
    </submittedName>
</protein>
<keyword evidence="4" id="KW-1185">Reference proteome</keyword>
<accession>A0A1A8XAI6</accession>
<dbReference type="KEGG" id="pmal:PMUG01_12045100"/>
<evidence type="ECO:0000313" key="3">
    <source>
        <dbReference type="Proteomes" id="UP000078597"/>
    </source>
</evidence>
<dbReference type="Proteomes" id="UP000219813">
    <property type="component" value="Chromosome 12"/>
</dbReference>
<evidence type="ECO:0000313" key="2">
    <source>
        <dbReference type="EMBL" id="SCO93854.1"/>
    </source>
</evidence>
<evidence type="ECO:0000313" key="4">
    <source>
        <dbReference type="Proteomes" id="UP000219813"/>
    </source>
</evidence>
<dbReference type="EMBL" id="FLQW01007183">
    <property type="protein sequence ID" value="SBT01647.1"/>
    <property type="molecule type" value="Genomic_DNA"/>
</dbReference>
<dbReference type="GeneID" id="39870440"/>
<dbReference type="OrthoDB" id="387192at2759"/>
<dbReference type="AlphaFoldDB" id="A0A1A8XAI6"/>
<dbReference type="RefSeq" id="XP_028863132.1">
    <property type="nucleotide sequence ID" value="XM_029006665.1"/>
</dbReference>
<dbReference type="OMA" id="PLHICAP"/>
<dbReference type="EMBL" id="LT594633">
    <property type="protein sequence ID" value="SCO93854.1"/>
    <property type="molecule type" value="Genomic_DNA"/>
</dbReference>
<evidence type="ECO:0000313" key="1">
    <source>
        <dbReference type="EMBL" id="SBT01647.1"/>
    </source>
</evidence>
<organism evidence="1 3">
    <name type="scientific">Plasmodium malariae</name>
    <dbReference type="NCBI Taxonomy" id="5858"/>
    <lineage>
        <taxon>Eukaryota</taxon>
        <taxon>Sar</taxon>
        <taxon>Alveolata</taxon>
        <taxon>Apicomplexa</taxon>
        <taxon>Aconoidasida</taxon>
        <taxon>Haemosporida</taxon>
        <taxon>Plasmodiidae</taxon>
        <taxon>Plasmodium</taxon>
        <taxon>Plasmodium (Plasmodium)</taxon>
    </lineage>
</organism>
<reference evidence="1" key="1">
    <citation type="submission" date="2016-05" db="EMBL/GenBank/DDBJ databases">
        <authorList>
            <person name="Lavstsen T."/>
            <person name="Jespersen J.S."/>
        </authorList>
    </citation>
    <scope>NUCLEOTIDE SEQUENCE [LARGE SCALE GENOMIC DNA]</scope>
</reference>
<reference evidence="2 4" key="3">
    <citation type="submission" date="2016-06" db="EMBL/GenBank/DDBJ databases">
        <authorList>
            <consortium name="Pathogen Informatics"/>
        </authorList>
    </citation>
    <scope>NUCLEOTIDE SEQUENCE [LARGE SCALE GENOMIC DNA]</scope>
</reference>
<sequence>MSFQETKSDFYPRDDLHNFYPYICHTGNEKIINNSHNDRTLYGASDMLNLEKSHKNNDINYINKMYNKTQLYYPHDRTIQNDATNVFSNSFYETKEHLNKHITVSNGNSRDKKIFRKNACTHSCNRYYNCPVDIGDSDNMNCVHNKNNKGKSKIKLKYHCDDYDDDNYNDSGESDDYDRVSRNKDYSSCYENSHKYTSKKEGRNKTVIHITTDHNLSEDDCRMYNDENILNSEKKKKKRPRKKFMGKYLFSEIKNCFRSPWNVNDKSRPFLTRPNLKCFHYLITEKEKEHRGRKPEIFVRF</sequence>
<dbReference type="VEuPathDB" id="PlasmoDB:PmUG01_12045100"/>